<feature type="domain" description="Methyltransferase" evidence="1">
    <location>
        <begin position="66"/>
        <end position="158"/>
    </location>
</feature>
<reference evidence="2 4" key="1">
    <citation type="submission" date="2017-11" db="EMBL/GenBank/DDBJ databases">
        <title>The genome of Rhizophagus clarus HR1 reveals common genetic basis of auxotrophy among arbuscular mycorrhizal fungi.</title>
        <authorList>
            <person name="Kobayashi Y."/>
        </authorList>
    </citation>
    <scope>NUCLEOTIDE SEQUENCE [LARGE SCALE GENOMIC DNA]</scope>
    <source>
        <strain evidence="2 4">HR1</strain>
    </source>
</reference>
<reference evidence="3" key="2">
    <citation type="submission" date="2019-10" db="EMBL/GenBank/DDBJ databases">
        <title>Conservation and host-specific expression of non-tandemly repeated heterogenous ribosome RNA gene in arbuscular mycorrhizal fungi.</title>
        <authorList>
            <person name="Maeda T."/>
            <person name="Kobayashi Y."/>
            <person name="Nakagawa T."/>
            <person name="Ezawa T."/>
            <person name="Yamaguchi K."/>
            <person name="Bino T."/>
            <person name="Nishimoto Y."/>
            <person name="Shigenobu S."/>
            <person name="Kawaguchi M."/>
        </authorList>
    </citation>
    <scope>NUCLEOTIDE SEQUENCE</scope>
    <source>
        <strain evidence="3">HR1</strain>
    </source>
</reference>
<comment type="caution">
    <text evidence="2">The sequence shown here is derived from an EMBL/GenBank/DDBJ whole genome shotgun (WGS) entry which is preliminary data.</text>
</comment>
<organism evidence="2 4">
    <name type="scientific">Rhizophagus clarus</name>
    <dbReference type="NCBI Taxonomy" id="94130"/>
    <lineage>
        <taxon>Eukaryota</taxon>
        <taxon>Fungi</taxon>
        <taxon>Fungi incertae sedis</taxon>
        <taxon>Mucoromycota</taxon>
        <taxon>Glomeromycotina</taxon>
        <taxon>Glomeromycetes</taxon>
        <taxon>Glomerales</taxon>
        <taxon>Glomeraceae</taxon>
        <taxon>Rhizophagus</taxon>
    </lineage>
</organism>
<proteinExistence type="predicted"/>
<keyword evidence="4" id="KW-1185">Reference proteome</keyword>
<dbReference type="Proteomes" id="UP000615446">
    <property type="component" value="Unassembled WGS sequence"/>
</dbReference>
<dbReference type="InterPro" id="IPR041698">
    <property type="entry name" value="Methyltransf_25"/>
</dbReference>
<gene>
    <name evidence="3" type="ORF">RCL2_002169400</name>
    <name evidence="2" type="ORF">RclHR1_02690012</name>
</gene>
<keyword evidence="3" id="KW-0808">Transferase</keyword>
<dbReference type="EMBL" id="BLAL01000239">
    <property type="protein sequence ID" value="GES95000.1"/>
    <property type="molecule type" value="Genomic_DNA"/>
</dbReference>
<dbReference type="OrthoDB" id="2013972at2759"/>
<dbReference type="Pfam" id="PF13649">
    <property type="entry name" value="Methyltransf_25"/>
    <property type="match status" value="1"/>
</dbReference>
<dbReference type="CDD" id="cd02440">
    <property type="entry name" value="AdoMet_MTases"/>
    <property type="match status" value="1"/>
</dbReference>
<accession>A0A2Z6R159</accession>
<dbReference type="InterPro" id="IPR029063">
    <property type="entry name" value="SAM-dependent_MTases_sf"/>
</dbReference>
<dbReference type="Proteomes" id="UP000247702">
    <property type="component" value="Unassembled WGS sequence"/>
</dbReference>
<evidence type="ECO:0000313" key="4">
    <source>
        <dbReference type="Proteomes" id="UP000247702"/>
    </source>
</evidence>
<keyword evidence="3" id="KW-0489">Methyltransferase</keyword>
<dbReference type="AlphaFoldDB" id="A0A2Z6R159"/>
<dbReference type="EMBL" id="BEXD01001879">
    <property type="protein sequence ID" value="GBB96127.1"/>
    <property type="molecule type" value="Genomic_DNA"/>
</dbReference>
<sequence length="288" mass="33556">MQLLKSNLLKLGIFPRHIFRKNSKRLLKVDDFEIDKLQFAHDVYRTIFNGNYSSPVTELLQEGAKVLDFRCGPGTWSCEMASDFKNSFFYGVDSISCFPVQKPLNVEFIKSKALNDKIPFENDFFDFIFVHSTILWYSSDQWEEFVIPELIRVLKPGGYLEIMEAELKLHGEGPETPIMTKHIEKFRASLRSHKINPYLILKLPQILKSTNQMINIQKDVRKCPVGNWDYKLGECGAKLAISIILQSLITTKLLRKKDYDDIYKKIVIEVNKVESYFCKHRTWAMKVS</sequence>
<evidence type="ECO:0000313" key="3">
    <source>
        <dbReference type="EMBL" id="GES95000.1"/>
    </source>
</evidence>
<dbReference type="GO" id="GO:0008168">
    <property type="term" value="F:methyltransferase activity"/>
    <property type="evidence" value="ECO:0007669"/>
    <property type="project" value="UniProtKB-KW"/>
</dbReference>
<evidence type="ECO:0000313" key="2">
    <source>
        <dbReference type="EMBL" id="GBB96127.1"/>
    </source>
</evidence>
<protein>
    <submittedName>
        <fullName evidence="3">S-adenosyl-L-methionine-dependent methyltransferase</fullName>
    </submittedName>
</protein>
<name>A0A2Z6R159_9GLOM</name>
<dbReference type="GO" id="GO:0032259">
    <property type="term" value="P:methylation"/>
    <property type="evidence" value="ECO:0007669"/>
    <property type="project" value="UniProtKB-KW"/>
</dbReference>
<dbReference type="Gene3D" id="3.40.50.150">
    <property type="entry name" value="Vaccinia Virus protein VP39"/>
    <property type="match status" value="1"/>
</dbReference>
<dbReference type="SUPFAM" id="SSF53335">
    <property type="entry name" value="S-adenosyl-L-methionine-dependent methyltransferases"/>
    <property type="match status" value="1"/>
</dbReference>
<evidence type="ECO:0000259" key="1">
    <source>
        <dbReference type="Pfam" id="PF13649"/>
    </source>
</evidence>